<gene>
    <name evidence="9" type="ORF">U472_13845</name>
</gene>
<dbReference type="InterPro" id="IPR000600">
    <property type="entry name" value="ROK"/>
</dbReference>
<keyword evidence="5" id="KW-0547">Nucleotide-binding</keyword>
<accession>A0A1C0A5Q5</accession>
<evidence type="ECO:0000256" key="4">
    <source>
        <dbReference type="ARBA" id="ARBA00022679"/>
    </source>
</evidence>
<dbReference type="RefSeq" id="WP_068719338.1">
    <property type="nucleotide sequence ID" value="NZ_LWDV01000010.1"/>
</dbReference>
<dbReference type="Proteomes" id="UP000093514">
    <property type="component" value="Unassembled WGS sequence"/>
</dbReference>
<dbReference type="EMBL" id="LWDV01000010">
    <property type="protein sequence ID" value="OCL25426.1"/>
    <property type="molecule type" value="Genomic_DNA"/>
</dbReference>
<dbReference type="PANTHER" id="PTHR18964">
    <property type="entry name" value="ROK (REPRESSOR, ORF, KINASE) FAMILY"/>
    <property type="match status" value="1"/>
</dbReference>
<evidence type="ECO:0000256" key="7">
    <source>
        <dbReference type="ARBA" id="ARBA00022840"/>
    </source>
</evidence>
<dbReference type="GO" id="GO:0006096">
    <property type="term" value="P:glycolytic process"/>
    <property type="evidence" value="ECO:0007669"/>
    <property type="project" value="InterPro"/>
</dbReference>
<keyword evidence="6" id="KW-0418">Kinase</keyword>
<keyword evidence="10" id="KW-1185">Reference proteome</keyword>
<evidence type="ECO:0000256" key="2">
    <source>
        <dbReference type="ARBA" id="ARBA00012323"/>
    </source>
</evidence>
<keyword evidence="7" id="KW-0067">ATP-binding</keyword>
<evidence type="ECO:0000256" key="8">
    <source>
        <dbReference type="ARBA" id="ARBA00032386"/>
    </source>
</evidence>
<dbReference type="AlphaFoldDB" id="A0A1C0A5Q5"/>
<dbReference type="Gene3D" id="3.30.420.40">
    <property type="match status" value="2"/>
</dbReference>
<organism evidence="9 10">
    <name type="scientific">Orenia metallireducens</name>
    <dbReference type="NCBI Taxonomy" id="1413210"/>
    <lineage>
        <taxon>Bacteria</taxon>
        <taxon>Bacillati</taxon>
        <taxon>Bacillota</taxon>
        <taxon>Clostridia</taxon>
        <taxon>Halanaerobiales</taxon>
        <taxon>Halobacteroidaceae</taxon>
        <taxon>Orenia</taxon>
    </lineage>
</organism>
<dbReference type="GO" id="GO:0005737">
    <property type="term" value="C:cytoplasm"/>
    <property type="evidence" value="ECO:0007669"/>
    <property type="project" value="InterPro"/>
</dbReference>
<protein>
    <recommendedName>
        <fullName evidence="3">Glucokinase</fullName>
        <ecNumber evidence="2">2.7.1.2</ecNumber>
    </recommendedName>
    <alternativeName>
        <fullName evidence="8">Glucose kinase</fullName>
    </alternativeName>
</protein>
<name>A0A1C0A5Q5_9FIRM</name>
<dbReference type="InterPro" id="IPR004654">
    <property type="entry name" value="ROK_glcA"/>
</dbReference>
<comment type="similarity">
    <text evidence="1">Belongs to the ROK (NagC/XylR) family.</text>
</comment>
<dbReference type="Pfam" id="PF00480">
    <property type="entry name" value="ROK"/>
    <property type="match status" value="1"/>
</dbReference>
<reference evidence="9 10" key="2">
    <citation type="submission" date="2016-08" db="EMBL/GenBank/DDBJ databases">
        <title>Orenia metallireducens sp. nov. strain Z6, a Novel Metal-reducing Firmicute from the Deep Subsurface.</title>
        <authorList>
            <person name="Maxim B.I."/>
            <person name="Kenneth K."/>
            <person name="Flynn T.M."/>
            <person name="Oloughlin E.J."/>
            <person name="Locke R.A."/>
            <person name="Weber J.R."/>
            <person name="Egan S.M."/>
            <person name="Mackie R.I."/>
            <person name="Cann I.K."/>
        </authorList>
    </citation>
    <scope>NUCLEOTIDE SEQUENCE [LARGE SCALE GENOMIC DNA]</scope>
    <source>
        <strain evidence="9 10">Z6</strain>
    </source>
</reference>
<evidence type="ECO:0000313" key="9">
    <source>
        <dbReference type="EMBL" id="OCL25426.1"/>
    </source>
</evidence>
<dbReference type="SUPFAM" id="SSF53067">
    <property type="entry name" value="Actin-like ATPase domain"/>
    <property type="match status" value="1"/>
</dbReference>
<evidence type="ECO:0000256" key="6">
    <source>
        <dbReference type="ARBA" id="ARBA00022777"/>
    </source>
</evidence>
<dbReference type="EC" id="2.7.1.2" evidence="2"/>
<evidence type="ECO:0000256" key="5">
    <source>
        <dbReference type="ARBA" id="ARBA00022741"/>
    </source>
</evidence>
<sequence length="322" mass="33795">MQKEYVVGVDLGGTKILTAVADLEGNILARVRKDTEAEKGKEAVIQKIKDTVYGVIKETDIDLSQVKGIGLGVPGPVNIKKGVIKHTPNLKLDNVNIIEELRELDTPIFLENDANAAALGEKWFGAGKAAENMIYMTVSTGIGGGVIINKEIFHGAGDAAGEIGHMTIIPDSDVQCGCGNYGCWEAIASGTALGRLGREAVEAGKDTLMSKLVNDPSEVNGAVVAKAAEKGDKVAREIMDKIADYLGIGMASLINIFNPDTIVIGGGVSQSWKLIEDKVNSTIKARAMNSLIEDVNIITAQLGSDVGVLGAVATALAELDLL</sequence>
<comment type="caution">
    <text evidence="9">The sequence shown here is derived from an EMBL/GenBank/DDBJ whole genome shotgun (WGS) entry which is preliminary data.</text>
</comment>
<dbReference type="OrthoDB" id="9795247at2"/>
<dbReference type="GO" id="GO:0004340">
    <property type="term" value="F:glucokinase activity"/>
    <property type="evidence" value="ECO:0007669"/>
    <property type="project" value="UniProtKB-EC"/>
</dbReference>
<evidence type="ECO:0000313" key="10">
    <source>
        <dbReference type="Proteomes" id="UP000093514"/>
    </source>
</evidence>
<proteinExistence type="inferred from homology"/>
<dbReference type="InterPro" id="IPR043129">
    <property type="entry name" value="ATPase_NBD"/>
</dbReference>
<dbReference type="PROSITE" id="PS01125">
    <property type="entry name" value="ROK"/>
    <property type="match status" value="1"/>
</dbReference>
<dbReference type="CDD" id="cd24076">
    <property type="entry name" value="ASKHA_ATPase_ROK_BsXylR-like"/>
    <property type="match status" value="1"/>
</dbReference>
<keyword evidence="4" id="KW-0808">Transferase</keyword>
<dbReference type="GO" id="GO:0005524">
    <property type="term" value="F:ATP binding"/>
    <property type="evidence" value="ECO:0007669"/>
    <property type="project" value="UniProtKB-KW"/>
</dbReference>
<evidence type="ECO:0000256" key="1">
    <source>
        <dbReference type="ARBA" id="ARBA00006479"/>
    </source>
</evidence>
<dbReference type="NCBIfam" id="TIGR00744">
    <property type="entry name" value="ROK_glcA_fam"/>
    <property type="match status" value="1"/>
</dbReference>
<dbReference type="InterPro" id="IPR049874">
    <property type="entry name" value="ROK_cs"/>
</dbReference>
<reference evidence="10" key="1">
    <citation type="submission" date="2016-07" db="EMBL/GenBank/DDBJ databases">
        <authorList>
            <person name="Florea S."/>
            <person name="Webb J.S."/>
            <person name="Jaromczyk J."/>
            <person name="Schardl C.L."/>
        </authorList>
    </citation>
    <scope>NUCLEOTIDE SEQUENCE [LARGE SCALE GENOMIC DNA]</scope>
    <source>
        <strain evidence="10">Z6</strain>
    </source>
</reference>
<evidence type="ECO:0000256" key="3">
    <source>
        <dbReference type="ARBA" id="ARBA00014701"/>
    </source>
</evidence>
<dbReference type="PANTHER" id="PTHR18964:SF149">
    <property type="entry name" value="BIFUNCTIONAL UDP-N-ACETYLGLUCOSAMINE 2-EPIMERASE_N-ACETYLMANNOSAMINE KINASE"/>
    <property type="match status" value="1"/>
</dbReference>